<evidence type="ECO:0000256" key="2">
    <source>
        <dbReference type="SAM" id="SignalP"/>
    </source>
</evidence>
<dbReference type="AlphaFoldDB" id="A0AAD7B6C1"/>
<keyword evidence="2" id="KW-0732">Signal</keyword>
<dbReference type="EMBL" id="JARKIF010000031">
    <property type="protein sequence ID" value="KAJ7612096.1"/>
    <property type="molecule type" value="Genomic_DNA"/>
</dbReference>
<reference evidence="3" key="1">
    <citation type="submission" date="2023-03" db="EMBL/GenBank/DDBJ databases">
        <title>Massive genome expansion in bonnet fungi (Mycena s.s.) driven by repeated elements and novel gene families across ecological guilds.</title>
        <authorList>
            <consortium name="Lawrence Berkeley National Laboratory"/>
            <person name="Harder C.B."/>
            <person name="Miyauchi S."/>
            <person name="Viragh M."/>
            <person name="Kuo A."/>
            <person name="Thoen E."/>
            <person name="Andreopoulos B."/>
            <person name="Lu D."/>
            <person name="Skrede I."/>
            <person name="Drula E."/>
            <person name="Henrissat B."/>
            <person name="Morin E."/>
            <person name="Kohler A."/>
            <person name="Barry K."/>
            <person name="LaButti K."/>
            <person name="Morin E."/>
            <person name="Salamov A."/>
            <person name="Lipzen A."/>
            <person name="Mereny Z."/>
            <person name="Hegedus B."/>
            <person name="Baldrian P."/>
            <person name="Stursova M."/>
            <person name="Weitz H."/>
            <person name="Taylor A."/>
            <person name="Grigoriev I.V."/>
            <person name="Nagy L.G."/>
            <person name="Martin F."/>
            <person name="Kauserud H."/>
        </authorList>
    </citation>
    <scope>NUCLEOTIDE SEQUENCE</scope>
    <source>
        <strain evidence="3">9284</strain>
    </source>
</reference>
<comment type="caution">
    <text evidence="3">The sequence shown here is derived from an EMBL/GenBank/DDBJ whole genome shotgun (WGS) entry which is preliminary data.</text>
</comment>
<keyword evidence="4" id="KW-1185">Reference proteome</keyword>
<evidence type="ECO:0000313" key="3">
    <source>
        <dbReference type="EMBL" id="KAJ7612096.1"/>
    </source>
</evidence>
<feature type="compositionally biased region" description="Basic and acidic residues" evidence="1">
    <location>
        <begin position="89"/>
        <end position="108"/>
    </location>
</feature>
<evidence type="ECO:0008006" key="5">
    <source>
        <dbReference type="Google" id="ProtNLM"/>
    </source>
</evidence>
<evidence type="ECO:0000313" key="4">
    <source>
        <dbReference type="Proteomes" id="UP001221142"/>
    </source>
</evidence>
<dbReference type="Proteomes" id="UP001221142">
    <property type="component" value="Unassembled WGS sequence"/>
</dbReference>
<name>A0AAD7B6C1_9AGAR</name>
<accession>A0AAD7B6C1</accession>
<sequence length="108" mass="11763">MRFPLLLISLWALLACALAWPFPTRRTPTSVCDGSNCPPSLSGANPSIFAETGFLSNAERLQRGLPLLKPTQRRPGVKVAPRASAVPRARSERADRSATKRTISVHDL</sequence>
<feature type="signal peptide" evidence="2">
    <location>
        <begin position="1"/>
        <end position="19"/>
    </location>
</feature>
<dbReference type="PROSITE" id="PS51257">
    <property type="entry name" value="PROKAR_LIPOPROTEIN"/>
    <property type="match status" value="1"/>
</dbReference>
<protein>
    <recommendedName>
        <fullName evidence="5">Secreted protein</fullName>
    </recommendedName>
</protein>
<feature type="chain" id="PRO_5042188370" description="Secreted protein" evidence="2">
    <location>
        <begin position="20"/>
        <end position="108"/>
    </location>
</feature>
<evidence type="ECO:0000256" key="1">
    <source>
        <dbReference type="SAM" id="MobiDB-lite"/>
    </source>
</evidence>
<feature type="compositionally biased region" description="Low complexity" evidence="1">
    <location>
        <begin position="79"/>
        <end position="88"/>
    </location>
</feature>
<feature type="region of interest" description="Disordered" evidence="1">
    <location>
        <begin position="71"/>
        <end position="108"/>
    </location>
</feature>
<organism evidence="3 4">
    <name type="scientific">Roridomyces roridus</name>
    <dbReference type="NCBI Taxonomy" id="1738132"/>
    <lineage>
        <taxon>Eukaryota</taxon>
        <taxon>Fungi</taxon>
        <taxon>Dikarya</taxon>
        <taxon>Basidiomycota</taxon>
        <taxon>Agaricomycotina</taxon>
        <taxon>Agaricomycetes</taxon>
        <taxon>Agaricomycetidae</taxon>
        <taxon>Agaricales</taxon>
        <taxon>Marasmiineae</taxon>
        <taxon>Mycenaceae</taxon>
        <taxon>Roridomyces</taxon>
    </lineage>
</organism>
<gene>
    <name evidence="3" type="ORF">FB45DRAFT_1009360</name>
</gene>
<proteinExistence type="predicted"/>